<dbReference type="PANTHER" id="PTHR46396">
    <property type="entry name" value="PROTEIN O-LINKED-MANNOSE BETA-1,2-N-ACETYLGLUCOSAMINYLTRANSFERASE 1"/>
    <property type="match status" value="1"/>
</dbReference>
<comment type="function">
    <text evidence="17">Participates in O-mannosyl glycosylation by catalyzing the addition of N-acetylglucosamine to O-linked mannose on glycoproteins. Catalyzes the synthesis of the GlcNAc(beta1-2)Man(alpha1-)O-Ser/Thr moiety on alpha-dystroglycan and other O-mannosylated proteins, providing the necessary basis for the addition of further carbohydrate moieties. Is specific for alpha linked terminal mannose.</text>
</comment>
<protein>
    <recommendedName>
        <fullName evidence="17">Protein O-linked-mannose beta-1,2-N-acetylglucosaminyltransferase</fullName>
        <shortName evidence="17">POMGnT1</shortName>
        <ecNumber evidence="17">2.4.1.-</ecNumber>
    </recommendedName>
</protein>
<evidence type="ECO:0000256" key="11">
    <source>
        <dbReference type="ARBA" id="ARBA00023034"/>
    </source>
</evidence>
<dbReference type="GO" id="GO:0030145">
    <property type="term" value="F:manganese ion binding"/>
    <property type="evidence" value="ECO:0007669"/>
    <property type="project" value="UniProtKB-UniRule"/>
</dbReference>
<comment type="subunit">
    <text evidence="15">Interacts with DAG1 (via O-linked mannose moiety). Interacts (via transmembrane domain) with FKTN; the interaction is direct and is required for normal location in Golgi membranes.</text>
</comment>
<evidence type="ECO:0000256" key="6">
    <source>
        <dbReference type="ARBA" id="ARBA00022679"/>
    </source>
</evidence>
<comment type="pathway">
    <text evidence="2 17">Protein modification; protein glycosylation.</text>
</comment>
<dbReference type="FunFam" id="3.90.550.10:FF:000252">
    <property type="entry name" value="Protein O-linked-mannose beta-1,2-N-acetylglucosaminyltransferase 1"/>
    <property type="match status" value="1"/>
</dbReference>
<feature type="domain" description="ILEI/PANDER" evidence="18">
    <location>
        <begin position="129"/>
        <end position="218"/>
    </location>
</feature>
<dbReference type="EC" id="2.4.1.-" evidence="17"/>
<comment type="caution">
    <text evidence="19">The sequence shown here is derived from an EMBL/GenBank/DDBJ whole genome shotgun (WGS) entry which is preliminary data.</text>
</comment>
<dbReference type="CDD" id="cd13937">
    <property type="entry name" value="PANDER_GnT-1_2_like"/>
    <property type="match status" value="1"/>
</dbReference>
<evidence type="ECO:0000256" key="15">
    <source>
        <dbReference type="ARBA" id="ARBA00046887"/>
    </source>
</evidence>
<keyword evidence="9 17" id="KW-0735">Signal-anchor</keyword>
<evidence type="ECO:0000256" key="16">
    <source>
        <dbReference type="ARBA" id="ARBA00049045"/>
    </source>
</evidence>
<dbReference type="OrthoDB" id="440755at2759"/>
<evidence type="ECO:0000256" key="17">
    <source>
        <dbReference type="RuleBase" id="RU368119"/>
    </source>
</evidence>
<organism evidence="19 20">
    <name type="scientific">Mytilus galloprovincialis</name>
    <name type="common">Mediterranean mussel</name>
    <dbReference type="NCBI Taxonomy" id="29158"/>
    <lineage>
        <taxon>Eukaryota</taxon>
        <taxon>Metazoa</taxon>
        <taxon>Spiralia</taxon>
        <taxon>Lophotrochozoa</taxon>
        <taxon>Mollusca</taxon>
        <taxon>Bivalvia</taxon>
        <taxon>Autobranchia</taxon>
        <taxon>Pteriomorphia</taxon>
        <taxon>Mytilida</taxon>
        <taxon>Mytiloidea</taxon>
        <taxon>Mytilidae</taxon>
        <taxon>Mytilinae</taxon>
        <taxon>Mytilus</taxon>
    </lineage>
</organism>
<keyword evidence="13" id="KW-1015">Disulfide bond</keyword>
<keyword evidence="4" id="KW-0597">Phosphoprotein</keyword>
<dbReference type="SUPFAM" id="SSF53448">
    <property type="entry name" value="Nucleotide-diphospho-sugar transferases"/>
    <property type="match status" value="1"/>
</dbReference>
<dbReference type="InterPro" id="IPR052463">
    <property type="entry name" value="O-linked_mannose_GnT"/>
</dbReference>
<comment type="similarity">
    <text evidence="3 17">Belongs to the glycosyltransferase 13 family.</text>
</comment>
<dbReference type="AlphaFoldDB" id="A0A8B6C759"/>
<dbReference type="Pfam" id="PF03071">
    <property type="entry name" value="GNT-I"/>
    <property type="match status" value="1"/>
</dbReference>
<dbReference type="EMBL" id="UYJE01001349">
    <property type="protein sequence ID" value="VDI01351.1"/>
    <property type="molecule type" value="Genomic_DNA"/>
</dbReference>
<dbReference type="PANTHER" id="PTHR46396:SF1">
    <property type="entry name" value="PROTEIN O-LINKED-MANNOSE BETA-1,2-N-ACETYLGLUCOSAMINYLTRANSFERASE 1"/>
    <property type="match status" value="1"/>
</dbReference>
<keyword evidence="7 17" id="KW-0812">Transmembrane</keyword>
<sequence>MDNWIPNTNAKPFIPKRLRNSTKSTSSGITEFSKKKCISKIFQGGIVVVLIVTIVINITFILETSRKMNDPQKMDEVNGGFSGKEGRGNVVEMTKPKFLSVVVQSSKTSVVVKVDETVIIQDEEFEKNRGIHIAVLNQATGSVMSKNVFDTYSQHEDEALLSYLKKISNGRIIVFTIKDEASFHLKSEARQYLKEMGSEKIENLAFRDTWAFIVKKGGTHGLHCKEGGKKLAFRDTWAFIVKKGGRKIAETHGKSPALDSWGEKVTIQATIDLVNIKDSECHWEETKINQRRQTFCNKVEGYGDICSCTHPDPVVFSLKKLIPNNIGKVPIVIIASDRPHYLFRMLKNLLQIPGADPKMITVFIDGYFDEPLQVTKLFGLRGIQHTPLGVRNARVSQHYKASLTATFNLYPESKYAIIIEEDLDVSPDFLNYFSQTLHLLEEDETLYCISAWNDQGYNHSCKDQTLLYKVETMPGLGWLLKRKLYKNELEPQWPTPEKQWDWDMWMRTNMIRKDRECIIPDISRTYHFGSKGLNMNPYFQEVYFKKHSFLTKPNVKLKDVDRMKKDAYEELIVELIKSSVILDHTLDPCKENFIPHNQLKPHLMYISMNISTDYVTWKQLAKCYHLWDLDVRGFHKSMWRLFINGTPVMMVGVPASPYRVYKPENIKPIYIPEPTKFVKT</sequence>
<dbReference type="UniPathway" id="UPA00378"/>
<evidence type="ECO:0000256" key="1">
    <source>
        <dbReference type="ARBA" id="ARBA00004323"/>
    </source>
</evidence>
<proteinExistence type="inferred from homology"/>
<evidence type="ECO:0000313" key="20">
    <source>
        <dbReference type="Proteomes" id="UP000596742"/>
    </source>
</evidence>
<dbReference type="InterPro" id="IPR004139">
    <property type="entry name" value="Glyco_trans_13"/>
</dbReference>
<dbReference type="GO" id="GO:0047223">
    <property type="term" value="F:beta-1,3-galactosyl-O-glycosyl-glycoprotein beta-1,3-N-acetylglucosaminyltransferase activity"/>
    <property type="evidence" value="ECO:0007669"/>
    <property type="project" value="TreeGrafter"/>
</dbReference>
<evidence type="ECO:0000256" key="9">
    <source>
        <dbReference type="ARBA" id="ARBA00022968"/>
    </source>
</evidence>
<reference evidence="19" key="1">
    <citation type="submission" date="2018-11" db="EMBL/GenBank/DDBJ databases">
        <authorList>
            <person name="Alioto T."/>
            <person name="Alioto T."/>
        </authorList>
    </citation>
    <scope>NUCLEOTIDE SEQUENCE</scope>
</reference>
<evidence type="ECO:0000256" key="2">
    <source>
        <dbReference type="ARBA" id="ARBA00004922"/>
    </source>
</evidence>
<evidence type="ECO:0000259" key="18">
    <source>
        <dbReference type="Pfam" id="PF15711"/>
    </source>
</evidence>
<dbReference type="PROSITE" id="PS52031">
    <property type="entry name" value="GG_LECTIN"/>
    <property type="match status" value="1"/>
</dbReference>
<keyword evidence="14 17" id="KW-0464">Manganese</keyword>
<keyword evidence="20" id="KW-1185">Reference proteome</keyword>
<evidence type="ECO:0000256" key="8">
    <source>
        <dbReference type="ARBA" id="ARBA00022723"/>
    </source>
</evidence>
<evidence type="ECO:0000256" key="12">
    <source>
        <dbReference type="ARBA" id="ARBA00023136"/>
    </source>
</evidence>
<keyword evidence="10 17" id="KW-1133">Transmembrane helix</keyword>
<keyword evidence="12 17" id="KW-0472">Membrane</keyword>
<comment type="domain">
    <text evidence="17">The stem domain mediates specific interaction with beta-linked N-acetylglucosamine moieties of O-glycosylated proteins. It also interacts with its product, N-acetyl-beta-D-glucosaminyl-(1-&gt;2)-O-alpha-D-mannosylprotein.</text>
</comment>
<evidence type="ECO:0000256" key="14">
    <source>
        <dbReference type="ARBA" id="ARBA00023211"/>
    </source>
</evidence>
<dbReference type="InterPro" id="IPR039474">
    <property type="entry name" value="POMGNT1_PANDER-like"/>
</dbReference>
<accession>A0A8B6C759</accession>
<dbReference type="GO" id="GO:0000139">
    <property type="term" value="C:Golgi membrane"/>
    <property type="evidence" value="ECO:0007669"/>
    <property type="project" value="UniProtKB-SubCell"/>
</dbReference>
<dbReference type="Gene3D" id="3.90.550.10">
    <property type="entry name" value="Spore Coat Polysaccharide Biosynthesis Protein SpsA, Chain A"/>
    <property type="match status" value="1"/>
</dbReference>
<evidence type="ECO:0000256" key="3">
    <source>
        <dbReference type="ARBA" id="ARBA00006492"/>
    </source>
</evidence>
<keyword evidence="5 17" id="KW-0328">Glycosyltransferase</keyword>
<dbReference type="InterPro" id="IPR029044">
    <property type="entry name" value="Nucleotide-diphossugar_trans"/>
</dbReference>
<gene>
    <name evidence="19" type="ORF">MGAL_10B028549</name>
</gene>
<dbReference type="InterPro" id="IPR039477">
    <property type="entry name" value="ILEI/PANDER_dom"/>
</dbReference>
<comment type="catalytic activity">
    <reaction evidence="16 17">
        <text>3-O-(alpha-D-mannosyl)-L-threonyl-[protein] + UDP-N-acetyl-alpha-D-glucosamine = 3-O-(N-acetyl-beta-D-glucosaminyl-(1-&gt;2)-alpha-D-mannosyl)-L-threonyl-[protein] + UDP + H(+)</text>
        <dbReference type="Rhea" id="RHEA:54128"/>
        <dbReference type="Rhea" id="RHEA-COMP:13547"/>
        <dbReference type="Rhea" id="RHEA-COMP:13802"/>
        <dbReference type="ChEBI" id="CHEBI:15378"/>
        <dbReference type="ChEBI" id="CHEBI:57705"/>
        <dbReference type="ChEBI" id="CHEBI:58223"/>
        <dbReference type="ChEBI" id="CHEBI:137323"/>
        <dbReference type="ChEBI" id="CHEBI:138067"/>
    </reaction>
</comment>
<keyword evidence="8 17" id="KW-0479">Metal-binding</keyword>
<feature type="transmembrane region" description="Helical" evidence="17">
    <location>
        <begin position="41"/>
        <end position="62"/>
    </location>
</feature>
<evidence type="ECO:0000256" key="4">
    <source>
        <dbReference type="ARBA" id="ARBA00022553"/>
    </source>
</evidence>
<evidence type="ECO:0000256" key="7">
    <source>
        <dbReference type="ARBA" id="ARBA00022692"/>
    </source>
</evidence>
<evidence type="ECO:0000256" key="10">
    <source>
        <dbReference type="ARBA" id="ARBA00022989"/>
    </source>
</evidence>
<dbReference type="Pfam" id="PF15711">
    <property type="entry name" value="ILEI"/>
    <property type="match status" value="1"/>
</dbReference>
<evidence type="ECO:0000256" key="13">
    <source>
        <dbReference type="ARBA" id="ARBA00023157"/>
    </source>
</evidence>
<comment type="subcellular location">
    <subcellularLocation>
        <location evidence="1 17">Golgi apparatus membrane</location>
        <topology evidence="1 17">Single-pass type II membrane protein</topology>
    </subcellularLocation>
</comment>
<keyword evidence="6 19" id="KW-0808">Transferase</keyword>
<dbReference type="GO" id="GO:0016266">
    <property type="term" value="P:protein O-linked glycosylation via N-acetyl-galactosamine"/>
    <property type="evidence" value="ECO:0007669"/>
    <property type="project" value="TreeGrafter"/>
</dbReference>
<keyword evidence="11 17" id="KW-0333">Golgi apparatus</keyword>
<comment type="cofactor">
    <cofactor evidence="17">
        <name>Mn(2+)</name>
        <dbReference type="ChEBI" id="CHEBI:29035"/>
    </cofactor>
    <text evidence="17">The manganese ion interacts primarily with the substrate UDP-N-acetylglucosamine.</text>
</comment>
<dbReference type="Proteomes" id="UP000596742">
    <property type="component" value="Unassembled WGS sequence"/>
</dbReference>
<name>A0A8B6C759_MYTGA</name>
<evidence type="ECO:0000313" key="19">
    <source>
        <dbReference type="EMBL" id="VDI01351.1"/>
    </source>
</evidence>
<evidence type="ECO:0000256" key="5">
    <source>
        <dbReference type="ARBA" id="ARBA00022676"/>
    </source>
</evidence>